<feature type="transmembrane region" description="Helical" evidence="2">
    <location>
        <begin position="61"/>
        <end position="81"/>
    </location>
</feature>
<dbReference type="PANTHER" id="PTHR36838">
    <property type="entry name" value="AUXIN EFFLUX CARRIER FAMILY PROTEIN"/>
    <property type="match status" value="1"/>
</dbReference>
<evidence type="ECO:0000256" key="1">
    <source>
        <dbReference type="ARBA" id="ARBA00022448"/>
    </source>
</evidence>
<evidence type="ECO:0000256" key="2">
    <source>
        <dbReference type="SAM" id="Phobius"/>
    </source>
</evidence>
<comment type="caution">
    <text evidence="3">The sequence shown here is derived from an EMBL/GenBank/DDBJ whole genome shotgun (WGS) entry which is preliminary data.</text>
</comment>
<dbReference type="OrthoDB" id="3238334at2"/>
<keyword evidence="4" id="KW-1185">Reference proteome</keyword>
<feature type="transmembrane region" description="Helical" evidence="2">
    <location>
        <begin position="222"/>
        <end position="242"/>
    </location>
</feature>
<feature type="transmembrane region" description="Helical" evidence="2">
    <location>
        <begin position="187"/>
        <end position="210"/>
    </location>
</feature>
<protein>
    <submittedName>
        <fullName evidence="3">Permease</fullName>
    </submittedName>
</protein>
<feature type="transmembrane region" description="Helical" evidence="2">
    <location>
        <begin position="161"/>
        <end position="181"/>
    </location>
</feature>
<gene>
    <name evidence="3" type="ORF">A9Q68_00105</name>
</gene>
<sequence length="302" mass="32566">MLDILIKASAFVLVVLLGYLFKIGGIISDKEGRAMAKVVMNVTLPCALLISAKAITISSQLFIPMLVALLANFLMLLIGYLKSRGKEAVAASQEIIQLAGYNVGNFAFPFVQSFFPASYLLTVILFDIGNAIMVFGGNVSMASGLAKLDGRMTLQKFLAKLYHSVPFCTYLFCFCLALLHIELPDAVLTILKIGADANPFMAMLVLGIMVDLRMNREEVVEIGRLLGLRLLGSGIMIALVYLLPVSAIVRDMLTVCLLAPIAVVSPLFARELGSKSSTPATINSLTIISSIVLITLFILIQA</sequence>
<keyword evidence="2" id="KW-1133">Transmembrane helix</keyword>
<feature type="transmembrane region" description="Helical" evidence="2">
    <location>
        <begin position="38"/>
        <end position="55"/>
    </location>
</feature>
<accession>A0A1L8MML5</accession>
<dbReference type="AlphaFoldDB" id="A0A1L8MML5"/>
<keyword evidence="2" id="KW-0472">Membrane</keyword>
<evidence type="ECO:0000313" key="4">
    <source>
        <dbReference type="Proteomes" id="UP000182015"/>
    </source>
</evidence>
<dbReference type="RefSeq" id="WP_071792621.1">
    <property type="nucleotide sequence ID" value="NZ_LZDD01000001.1"/>
</dbReference>
<organism evidence="3 4">
    <name type="scientific">Streptococcus bovimastitidis</name>
    <dbReference type="NCBI Taxonomy" id="1856638"/>
    <lineage>
        <taxon>Bacteria</taxon>
        <taxon>Bacillati</taxon>
        <taxon>Bacillota</taxon>
        <taxon>Bacilli</taxon>
        <taxon>Lactobacillales</taxon>
        <taxon>Streptococcaceae</taxon>
        <taxon>Streptococcus</taxon>
    </lineage>
</organism>
<name>A0A1L8MML5_9STRE</name>
<feature type="transmembrane region" description="Helical" evidence="2">
    <location>
        <begin position="6"/>
        <end position="26"/>
    </location>
</feature>
<reference evidence="4" key="1">
    <citation type="submission" date="2016-06" db="EMBL/GenBank/DDBJ databases">
        <authorList>
            <person name="de Vries S.P.W."/>
            <person name="Hadjirin N.F."/>
            <person name="Lay E.M."/>
            <person name="Zadoks R.N."/>
            <person name="Peacock S.J."/>
            <person name="Parkhill J."/>
            <person name="Grant A.J."/>
            <person name="Mcdougall S."/>
            <person name="Holmes M.A."/>
        </authorList>
    </citation>
    <scope>NUCLEOTIDE SEQUENCE [LARGE SCALE GENOMIC DNA]</scope>
    <source>
        <strain evidence="4">NZ1587</strain>
    </source>
</reference>
<evidence type="ECO:0000313" key="3">
    <source>
        <dbReference type="EMBL" id="OJF71981.1"/>
    </source>
</evidence>
<feature type="transmembrane region" description="Helical" evidence="2">
    <location>
        <begin position="280"/>
        <end position="300"/>
    </location>
</feature>
<keyword evidence="1" id="KW-0813">Transport</keyword>
<proteinExistence type="predicted"/>
<keyword evidence="2" id="KW-0812">Transmembrane</keyword>
<dbReference type="Proteomes" id="UP000182015">
    <property type="component" value="Unassembled WGS sequence"/>
</dbReference>
<dbReference type="EMBL" id="LZDD01000001">
    <property type="protein sequence ID" value="OJF71981.1"/>
    <property type="molecule type" value="Genomic_DNA"/>
</dbReference>
<dbReference type="PANTHER" id="PTHR36838:SF3">
    <property type="entry name" value="TRANSPORTER AUXIN EFFLUX CARRIER EC FAMILY"/>
    <property type="match status" value="1"/>
</dbReference>
<dbReference type="STRING" id="1856638.A9Q68_00105"/>